<keyword evidence="3" id="KW-1185">Reference proteome</keyword>
<dbReference type="RefSeq" id="WP_170034669.1">
    <property type="nucleotide sequence ID" value="NZ_JABDTL010000001.1"/>
</dbReference>
<evidence type="ECO:0000313" key="3">
    <source>
        <dbReference type="Proteomes" id="UP000582837"/>
    </source>
</evidence>
<evidence type="ECO:0000313" key="2">
    <source>
        <dbReference type="EMBL" id="MBB6070752.1"/>
    </source>
</evidence>
<dbReference type="Gene3D" id="2.130.10.10">
    <property type="entry name" value="YVTN repeat-like/Quinoprotein amine dehydrogenase"/>
    <property type="match status" value="3"/>
</dbReference>
<dbReference type="InterPro" id="IPR051200">
    <property type="entry name" value="Host-pathogen_enzymatic-act"/>
</dbReference>
<sequence length="337" mass="34403">MRMAPLLALLALAAPAAAQSGTPRSGERMLVVANKQDATASLIDPRSGTTVATLPTGTGPHEAAVSHDGRWAVVSDYGDRTPGGTLTVIDLDSRTVARKIDLSPHRRPHGVAFLPGDRTLAVTSESSQAVLMVDFASGAVTAIPTGQAGSHMLAVSPDGATIYTANVGGGSVTRIDIATKEARTVSVAPRTEGIGLSADGAQVWVGSNDQNTVTVLDARTLAALDTLPAPGLPYRVNGGGRWMVVSNPMNSTVRVFDAASRAQVAEIRIPLDPARAVPQAQGSAGPVGGVVTADGATAYIALQGMNAVAEIDLVRHTVVRVLPTGAGPDGIALAVRR</sequence>
<dbReference type="AlphaFoldDB" id="A0A841GYC7"/>
<dbReference type="InterPro" id="IPR011045">
    <property type="entry name" value="N2O_reductase_N"/>
</dbReference>
<organism evidence="2 3">
    <name type="scientific">Longimicrobium terrae</name>
    <dbReference type="NCBI Taxonomy" id="1639882"/>
    <lineage>
        <taxon>Bacteria</taxon>
        <taxon>Pseudomonadati</taxon>
        <taxon>Gemmatimonadota</taxon>
        <taxon>Longimicrobiia</taxon>
        <taxon>Longimicrobiales</taxon>
        <taxon>Longimicrobiaceae</taxon>
        <taxon>Longimicrobium</taxon>
    </lineage>
</organism>
<comment type="caution">
    <text evidence="2">The sequence shown here is derived from an EMBL/GenBank/DDBJ whole genome shotgun (WGS) entry which is preliminary data.</text>
</comment>
<dbReference type="PANTHER" id="PTHR47197">
    <property type="entry name" value="PROTEIN NIRF"/>
    <property type="match status" value="1"/>
</dbReference>
<protein>
    <submittedName>
        <fullName evidence="2">YVTN family beta-propeller protein</fullName>
    </submittedName>
</protein>
<gene>
    <name evidence="2" type="ORF">HNQ61_002373</name>
</gene>
<feature type="signal peptide" evidence="1">
    <location>
        <begin position="1"/>
        <end position="18"/>
    </location>
</feature>
<dbReference type="SUPFAM" id="SSF50974">
    <property type="entry name" value="Nitrous oxide reductase, N-terminal domain"/>
    <property type="match status" value="1"/>
</dbReference>
<dbReference type="PANTHER" id="PTHR47197:SF3">
    <property type="entry name" value="DIHYDRO-HEME D1 DEHYDROGENASE"/>
    <property type="match status" value="1"/>
</dbReference>
<feature type="chain" id="PRO_5032808275" evidence="1">
    <location>
        <begin position="19"/>
        <end position="337"/>
    </location>
</feature>
<keyword evidence="1" id="KW-0732">Signal</keyword>
<proteinExistence type="predicted"/>
<dbReference type="EMBL" id="JACHIA010000005">
    <property type="protein sequence ID" value="MBB6070752.1"/>
    <property type="molecule type" value="Genomic_DNA"/>
</dbReference>
<dbReference type="Proteomes" id="UP000582837">
    <property type="component" value="Unassembled WGS sequence"/>
</dbReference>
<dbReference type="InterPro" id="IPR015943">
    <property type="entry name" value="WD40/YVTN_repeat-like_dom_sf"/>
</dbReference>
<evidence type="ECO:0000256" key="1">
    <source>
        <dbReference type="SAM" id="SignalP"/>
    </source>
</evidence>
<accession>A0A841GYC7</accession>
<reference evidence="2 3" key="1">
    <citation type="submission" date="2020-08" db="EMBL/GenBank/DDBJ databases">
        <title>Genomic Encyclopedia of Type Strains, Phase IV (KMG-IV): sequencing the most valuable type-strain genomes for metagenomic binning, comparative biology and taxonomic classification.</title>
        <authorList>
            <person name="Goeker M."/>
        </authorList>
    </citation>
    <scope>NUCLEOTIDE SEQUENCE [LARGE SCALE GENOMIC DNA]</scope>
    <source>
        <strain evidence="2 3">DSM 29007</strain>
    </source>
</reference>
<name>A0A841GYC7_9BACT</name>